<sequence length="73" mass="8553">MYRRRQCDVGRGRDREKVRLLIGGSRRNVLTIQQRSHCHHHHQRHYSANTICQIATVFYADERTGAGVGKQEH</sequence>
<dbReference type="VEuPathDB" id="VectorBase:ADIR014773"/>
<dbReference type="Proteomes" id="UP000075884">
    <property type="component" value="Unassembled WGS sequence"/>
</dbReference>
<proteinExistence type="predicted"/>
<protein>
    <submittedName>
        <fullName evidence="1">Uncharacterized protein</fullName>
    </submittedName>
</protein>
<reference evidence="2" key="1">
    <citation type="submission" date="2013-03" db="EMBL/GenBank/DDBJ databases">
        <title>The Genome Sequence of Anopheles dirus WRAIR2.</title>
        <authorList>
            <consortium name="The Broad Institute Genomics Platform"/>
            <person name="Neafsey D.E."/>
            <person name="Walton C."/>
            <person name="Walker B."/>
            <person name="Young S.K."/>
            <person name="Zeng Q."/>
            <person name="Gargeya S."/>
            <person name="Fitzgerald M."/>
            <person name="Haas B."/>
            <person name="Abouelleil A."/>
            <person name="Allen A.W."/>
            <person name="Alvarado L."/>
            <person name="Arachchi H.M."/>
            <person name="Berlin A.M."/>
            <person name="Chapman S.B."/>
            <person name="Gainer-Dewar J."/>
            <person name="Goldberg J."/>
            <person name="Griggs A."/>
            <person name="Gujja S."/>
            <person name="Hansen M."/>
            <person name="Howarth C."/>
            <person name="Imamovic A."/>
            <person name="Ireland A."/>
            <person name="Larimer J."/>
            <person name="McCowan C."/>
            <person name="Murphy C."/>
            <person name="Pearson M."/>
            <person name="Poon T.W."/>
            <person name="Priest M."/>
            <person name="Roberts A."/>
            <person name="Saif S."/>
            <person name="Shea T."/>
            <person name="Sisk P."/>
            <person name="Sykes S."/>
            <person name="Wortman J."/>
            <person name="Nusbaum C."/>
            <person name="Birren B."/>
        </authorList>
    </citation>
    <scope>NUCLEOTIDE SEQUENCE [LARGE SCALE GENOMIC DNA]</scope>
    <source>
        <strain evidence="2">WRAIR2</strain>
    </source>
</reference>
<keyword evidence="2" id="KW-1185">Reference proteome</keyword>
<evidence type="ECO:0000313" key="2">
    <source>
        <dbReference type="Proteomes" id="UP000075884"/>
    </source>
</evidence>
<evidence type="ECO:0000313" key="1">
    <source>
        <dbReference type="EnsemblMetazoa" id="ADIR014773-PA"/>
    </source>
</evidence>
<dbReference type="AlphaFoldDB" id="A0A182NY68"/>
<name>A0A182NY68_9DIPT</name>
<reference evidence="1" key="2">
    <citation type="submission" date="2020-05" db="UniProtKB">
        <authorList>
            <consortium name="EnsemblMetazoa"/>
        </authorList>
    </citation>
    <scope>IDENTIFICATION</scope>
    <source>
        <strain evidence="1">WRAIR2</strain>
    </source>
</reference>
<dbReference type="EnsemblMetazoa" id="ADIR014773-RA">
    <property type="protein sequence ID" value="ADIR014773-PA"/>
    <property type="gene ID" value="ADIR014773"/>
</dbReference>
<organism evidence="1 2">
    <name type="scientific">Anopheles dirus</name>
    <dbReference type="NCBI Taxonomy" id="7168"/>
    <lineage>
        <taxon>Eukaryota</taxon>
        <taxon>Metazoa</taxon>
        <taxon>Ecdysozoa</taxon>
        <taxon>Arthropoda</taxon>
        <taxon>Hexapoda</taxon>
        <taxon>Insecta</taxon>
        <taxon>Pterygota</taxon>
        <taxon>Neoptera</taxon>
        <taxon>Endopterygota</taxon>
        <taxon>Diptera</taxon>
        <taxon>Nematocera</taxon>
        <taxon>Culicoidea</taxon>
        <taxon>Culicidae</taxon>
        <taxon>Anophelinae</taxon>
        <taxon>Anopheles</taxon>
    </lineage>
</organism>
<accession>A0A182NY68</accession>